<organism evidence="6 7">
    <name type="scientific">Oceanidesulfovibrio marinus</name>
    <dbReference type="NCBI Taxonomy" id="370038"/>
    <lineage>
        <taxon>Bacteria</taxon>
        <taxon>Pseudomonadati</taxon>
        <taxon>Thermodesulfobacteriota</taxon>
        <taxon>Desulfovibrionia</taxon>
        <taxon>Desulfovibrionales</taxon>
        <taxon>Desulfovibrionaceae</taxon>
        <taxon>Oceanidesulfovibrio</taxon>
    </lineage>
</organism>
<dbReference type="Gene3D" id="2.60.120.10">
    <property type="entry name" value="Jelly Rolls"/>
    <property type="match status" value="1"/>
</dbReference>
<dbReference type="SUPFAM" id="SSF51206">
    <property type="entry name" value="cAMP-binding domain-like"/>
    <property type="match status" value="1"/>
</dbReference>
<dbReference type="RefSeq" id="WP_171267606.1">
    <property type="nucleotide sequence ID" value="NZ_CP039543.1"/>
</dbReference>
<reference evidence="6 7" key="1">
    <citation type="submission" date="2018-06" db="EMBL/GenBank/DDBJ databases">
        <title>Complete genome of Desulfovibrio marinus P48SEP.</title>
        <authorList>
            <person name="Crispim J.S."/>
            <person name="Vidigal P.M.P."/>
            <person name="Silva L.C.F."/>
            <person name="Araujo L.C."/>
            <person name="Laguardia C.N."/>
            <person name="Dias R.S."/>
            <person name="Sousa M.P."/>
            <person name="Paula S.O."/>
            <person name="Silva C."/>
        </authorList>
    </citation>
    <scope>NUCLEOTIDE SEQUENCE [LARGE SCALE GENOMIC DNA]</scope>
    <source>
        <strain evidence="6 7">P48SEP</strain>
    </source>
</reference>
<evidence type="ECO:0000256" key="1">
    <source>
        <dbReference type="ARBA" id="ARBA00023015"/>
    </source>
</evidence>
<dbReference type="Proteomes" id="UP000503251">
    <property type="component" value="Chromosome"/>
</dbReference>
<keyword evidence="8" id="KW-1185">Reference proteome</keyword>
<dbReference type="EMBL" id="CP039543">
    <property type="protein sequence ID" value="QJT09819.1"/>
    <property type="molecule type" value="Genomic_DNA"/>
</dbReference>
<keyword evidence="2" id="KW-0238">DNA-binding</keyword>
<sequence>MKKISWGSRGRREVSSRQFEIYEKHLKKIGKEVVIPKGTRLPSENIYYLIEGVSALTYLTPSGEESSYIFFKQGMLLNFLPILIHTTGLEIDITRRRFSKINHTIYTKTRCRFICIPGEVFLDYLEKNPALYMILVRSLTENMVNLLALSTEIVSKSASARVCQVILDFMSDDEEPVIPRFLTYTEIAFYLSMHEITVAKIFKALRRDNIIKKSGRSSVVVDVDTLTQIADGAIDLHYKN</sequence>
<evidence type="ECO:0000313" key="5">
    <source>
        <dbReference type="EMBL" id="QJT09819.1"/>
    </source>
</evidence>
<dbReference type="InterPro" id="IPR014710">
    <property type="entry name" value="RmlC-like_jellyroll"/>
</dbReference>
<evidence type="ECO:0000313" key="7">
    <source>
        <dbReference type="Proteomes" id="UP000434052"/>
    </source>
</evidence>
<accession>A0A6P1ZLU0</accession>
<evidence type="ECO:0000313" key="6">
    <source>
        <dbReference type="EMBL" id="TVM36064.1"/>
    </source>
</evidence>
<name>A0A6P1ZLU0_9BACT</name>
<feature type="domain" description="HTH crp-type" evidence="4">
    <location>
        <begin position="160"/>
        <end position="228"/>
    </location>
</feature>
<proteinExistence type="predicted"/>
<reference evidence="5 8" key="2">
    <citation type="submission" date="2019-04" db="EMBL/GenBank/DDBJ databases">
        <title>Isolation and culture of sulfate reducing bacteria from the cold seep of the South China Sea.</title>
        <authorList>
            <person name="Sun C."/>
            <person name="Liu R."/>
        </authorList>
    </citation>
    <scope>NUCLEOTIDE SEQUENCE [LARGE SCALE GENOMIC DNA]</scope>
    <source>
        <strain evidence="5 8">CS1</strain>
    </source>
</reference>
<dbReference type="EMBL" id="QMIF01000002">
    <property type="protein sequence ID" value="TVM36064.1"/>
    <property type="molecule type" value="Genomic_DNA"/>
</dbReference>
<gene>
    <name evidence="6" type="ORF">DQK91_05320</name>
    <name evidence="5" type="ORF">E8L03_13115</name>
</gene>
<evidence type="ECO:0000259" key="4">
    <source>
        <dbReference type="Pfam" id="PF13545"/>
    </source>
</evidence>
<dbReference type="Pfam" id="PF13545">
    <property type="entry name" value="HTH_Crp_2"/>
    <property type="match status" value="1"/>
</dbReference>
<evidence type="ECO:0000256" key="3">
    <source>
        <dbReference type="ARBA" id="ARBA00023163"/>
    </source>
</evidence>
<dbReference type="GO" id="GO:0006355">
    <property type="term" value="P:regulation of DNA-templated transcription"/>
    <property type="evidence" value="ECO:0007669"/>
    <property type="project" value="InterPro"/>
</dbReference>
<protein>
    <submittedName>
        <fullName evidence="5">Crp/Fnr family transcriptional regulator</fullName>
    </submittedName>
</protein>
<dbReference type="AlphaFoldDB" id="A0A6P1ZLU0"/>
<dbReference type="InterPro" id="IPR018490">
    <property type="entry name" value="cNMP-bd_dom_sf"/>
</dbReference>
<evidence type="ECO:0000256" key="2">
    <source>
        <dbReference type="ARBA" id="ARBA00023125"/>
    </source>
</evidence>
<dbReference type="InterPro" id="IPR036390">
    <property type="entry name" value="WH_DNA-bd_sf"/>
</dbReference>
<dbReference type="Proteomes" id="UP000434052">
    <property type="component" value="Unassembled WGS sequence"/>
</dbReference>
<keyword evidence="3" id="KW-0804">Transcription</keyword>
<dbReference type="SUPFAM" id="SSF46785">
    <property type="entry name" value="Winged helix' DNA-binding domain"/>
    <property type="match status" value="1"/>
</dbReference>
<evidence type="ECO:0000313" key="8">
    <source>
        <dbReference type="Proteomes" id="UP000503251"/>
    </source>
</evidence>
<keyword evidence="1" id="KW-0805">Transcription regulation</keyword>
<dbReference type="InterPro" id="IPR012318">
    <property type="entry name" value="HTH_CRP"/>
</dbReference>
<dbReference type="GO" id="GO:0003677">
    <property type="term" value="F:DNA binding"/>
    <property type="evidence" value="ECO:0007669"/>
    <property type="project" value="UniProtKB-KW"/>
</dbReference>